<evidence type="ECO:0008006" key="5">
    <source>
        <dbReference type="Google" id="ProtNLM"/>
    </source>
</evidence>
<proteinExistence type="predicted"/>
<sequence>MLRLLVSPRWIAWHVLTLGAMVTCGFLAAWQWGRAGSAMGSAVNIGYGLQWPAFAVFFGYMWWRFLRMEVADLEAAAAAGEPSDAGQSSVAPSAGVTPGSGEPGPAGAVTATAGPSRNGSAPAAVTPGAAEPTGAEPTGATSPDGTVPPPRRSPFTPRPAGVTMARHTDPQLRAYNAELARLADRHREETTT</sequence>
<keyword evidence="2" id="KW-0812">Transmembrane</keyword>
<comment type="caution">
    <text evidence="3">The sequence shown here is derived from an EMBL/GenBank/DDBJ whole genome shotgun (WGS) entry which is preliminary data.</text>
</comment>
<evidence type="ECO:0000313" key="3">
    <source>
        <dbReference type="EMBL" id="MEQ3551260.1"/>
    </source>
</evidence>
<accession>A0ABV1K9W4</accession>
<evidence type="ECO:0000256" key="2">
    <source>
        <dbReference type="SAM" id="Phobius"/>
    </source>
</evidence>
<name>A0ABV1K9W4_9PSEU</name>
<keyword evidence="2" id="KW-0472">Membrane</keyword>
<gene>
    <name evidence="3" type="ORF">WIS52_12330</name>
</gene>
<dbReference type="Proteomes" id="UP001494902">
    <property type="component" value="Unassembled WGS sequence"/>
</dbReference>
<protein>
    <recommendedName>
        <fullName evidence="5">DNA-binding transcriptional regulator of glucitol operon</fullName>
    </recommendedName>
</protein>
<dbReference type="RefSeq" id="WP_349298324.1">
    <property type="nucleotide sequence ID" value="NZ_JBEDNQ010000004.1"/>
</dbReference>
<feature type="compositionally biased region" description="Low complexity" evidence="1">
    <location>
        <begin position="103"/>
        <end position="115"/>
    </location>
</feature>
<evidence type="ECO:0000313" key="4">
    <source>
        <dbReference type="Proteomes" id="UP001494902"/>
    </source>
</evidence>
<feature type="region of interest" description="Disordered" evidence="1">
    <location>
        <begin position="81"/>
        <end position="172"/>
    </location>
</feature>
<feature type="transmembrane region" description="Helical" evidence="2">
    <location>
        <begin position="12"/>
        <end position="33"/>
    </location>
</feature>
<organism evidence="3 4">
    <name type="scientific">Pseudonocardia nematodicida</name>
    <dbReference type="NCBI Taxonomy" id="1206997"/>
    <lineage>
        <taxon>Bacteria</taxon>
        <taxon>Bacillati</taxon>
        <taxon>Actinomycetota</taxon>
        <taxon>Actinomycetes</taxon>
        <taxon>Pseudonocardiales</taxon>
        <taxon>Pseudonocardiaceae</taxon>
        <taxon>Pseudonocardia</taxon>
    </lineage>
</organism>
<dbReference type="EMBL" id="JBEDNQ010000004">
    <property type="protein sequence ID" value="MEQ3551260.1"/>
    <property type="molecule type" value="Genomic_DNA"/>
</dbReference>
<reference evidence="3 4" key="1">
    <citation type="submission" date="2024-03" db="EMBL/GenBank/DDBJ databases">
        <title>Draft genome sequence of Pseudonocardia nematodicida JCM 31783.</title>
        <authorList>
            <person name="Butdee W."/>
            <person name="Duangmal K."/>
        </authorList>
    </citation>
    <scope>NUCLEOTIDE SEQUENCE [LARGE SCALE GENOMIC DNA]</scope>
    <source>
        <strain evidence="3 4">JCM 31783</strain>
    </source>
</reference>
<evidence type="ECO:0000256" key="1">
    <source>
        <dbReference type="SAM" id="MobiDB-lite"/>
    </source>
</evidence>
<feature type="transmembrane region" description="Helical" evidence="2">
    <location>
        <begin position="45"/>
        <end position="63"/>
    </location>
</feature>
<keyword evidence="4" id="KW-1185">Reference proteome</keyword>
<keyword evidence="2" id="KW-1133">Transmembrane helix</keyword>